<gene>
    <name evidence="1" type="ORF">SAMN02745119_00126</name>
</gene>
<dbReference type="EMBL" id="FUWR01000001">
    <property type="protein sequence ID" value="SJZ34562.1"/>
    <property type="molecule type" value="Genomic_DNA"/>
</dbReference>
<dbReference type="Gene3D" id="3.90.550.10">
    <property type="entry name" value="Spore Coat Polysaccharide Biosynthesis Protein SpsA, Chain A"/>
    <property type="match status" value="1"/>
</dbReference>
<dbReference type="RefSeq" id="WP_078788443.1">
    <property type="nucleotide sequence ID" value="NZ_FUWR01000001.1"/>
</dbReference>
<reference evidence="2" key="1">
    <citation type="submission" date="2017-02" db="EMBL/GenBank/DDBJ databases">
        <authorList>
            <person name="Varghese N."/>
            <person name="Submissions S."/>
        </authorList>
    </citation>
    <scope>NUCLEOTIDE SEQUENCE [LARGE SCALE GENOMIC DNA]</scope>
    <source>
        <strain evidence="2">ATCC BAA-34</strain>
    </source>
</reference>
<dbReference type="STRING" id="115783.SAMN02745119_00126"/>
<keyword evidence="2" id="KW-1185">Reference proteome</keyword>
<dbReference type="InterPro" id="IPR029044">
    <property type="entry name" value="Nucleotide-diphossugar_trans"/>
</dbReference>
<dbReference type="Proteomes" id="UP000190102">
    <property type="component" value="Unassembled WGS sequence"/>
</dbReference>
<accession>A0A1T4JWE2</accession>
<sequence>MVSVITYGRNDSYGYNLAKRAALSINCIAHLLDDRDDEIIFVDCNTPNDIPTFPESIADTLTTKAKQLLRVLRVRPDQYERGKNGSKFKVLEPLCRNIAIRRSNPANRWILNTNTDMVFTPLQPNTSLSRLVADLSDGFYELPRFEMPESLWESTDRMNPAETIDHFRLWGLRLHINEVITAGKEILFDGPGDFQLCLRSQLIDIHGMNEQMVLGWHVDSNLCKRMWLLNGETRTILDRMYAFHCDHTRIQTVYHVAGKSTANSIDDFFTNVKTPYIPEQAFCWGMPEEPVEEFRLLDSYTKRMAIVLEGILPGMQQPLSHIAIAGNAFDASLYYDDQHVFPYLADIIVNSPPSSNVGYLGNNLAMLQMLADFRKGLGHLGIISYMEDLLLLEGTNRNLHVPETCCPLNEEDIYRTCETFVFDFGMKNFPSRINYDGFRVPEHCRIVGEFARMISRTIKHYAEREQQALQKGVLLRPFIFVGCHNTWFDQYVQSLFGCALTPTSTYVRHGFFRVDALEGSPPVMTLHPYFIGDMVEEFVGWISARIGKPISVREFIAADVLYKMFTTEKDKKKALDVFETLINLEAGQGLLALEIEIAEINGVPDLAEGLRRFIANYQKRAYRNG</sequence>
<organism evidence="1 2">
    <name type="scientific">Trichlorobacter thiogenes</name>
    <dbReference type="NCBI Taxonomy" id="115783"/>
    <lineage>
        <taxon>Bacteria</taxon>
        <taxon>Pseudomonadati</taxon>
        <taxon>Thermodesulfobacteriota</taxon>
        <taxon>Desulfuromonadia</taxon>
        <taxon>Geobacterales</taxon>
        <taxon>Geobacteraceae</taxon>
        <taxon>Trichlorobacter</taxon>
    </lineage>
</organism>
<dbReference type="SUPFAM" id="SSF53448">
    <property type="entry name" value="Nucleotide-diphospho-sugar transferases"/>
    <property type="match status" value="1"/>
</dbReference>
<dbReference type="OrthoDB" id="7368301at2"/>
<evidence type="ECO:0000313" key="2">
    <source>
        <dbReference type="Proteomes" id="UP000190102"/>
    </source>
</evidence>
<protein>
    <submittedName>
        <fullName evidence="1">Uncharacterized protein</fullName>
    </submittedName>
</protein>
<evidence type="ECO:0000313" key="1">
    <source>
        <dbReference type="EMBL" id="SJZ34562.1"/>
    </source>
</evidence>
<name>A0A1T4JWE2_9BACT</name>
<proteinExistence type="predicted"/>
<dbReference type="AlphaFoldDB" id="A0A1T4JWE2"/>